<dbReference type="FunFam" id="3.90.1180.10:FF:000001">
    <property type="entry name" value="50S ribosomal protein L13"/>
    <property type="match status" value="1"/>
</dbReference>
<evidence type="ECO:0000313" key="8">
    <source>
        <dbReference type="EMBL" id="SPF31706.1"/>
    </source>
</evidence>
<evidence type="ECO:0000256" key="4">
    <source>
        <dbReference type="ARBA" id="ARBA00023274"/>
    </source>
</evidence>
<dbReference type="InterPro" id="IPR005822">
    <property type="entry name" value="Ribosomal_uL13"/>
</dbReference>
<evidence type="ECO:0000256" key="5">
    <source>
        <dbReference type="ARBA" id="ARBA00035201"/>
    </source>
</evidence>
<comment type="function">
    <text evidence="6">This protein is one of the early assembly proteins of the 50S ribosomal subunit, although it is not seen to bind rRNA by itself. It is important during the early stages of 50S assembly.</text>
</comment>
<dbReference type="HAMAP" id="MF_01366">
    <property type="entry name" value="Ribosomal_uL13"/>
    <property type="match status" value="1"/>
</dbReference>
<proteinExistence type="inferred from homology"/>
<accession>A0A2U3JWA8</accession>
<gene>
    <name evidence="6 8" type="primary">rplM</name>
    <name evidence="8" type="ORF">SBA1_100121</name>
</gene>
<feature type="compositionally biased region" description="Basic and acidic residues" evidence="7">
    <location>
        <begin position="138"/>
        <end position="149"/>
    </location>
</feature>
<dbReference type="PANTHER" id="PTHR11545:SF2">
    <property type="entry name" value="LARGE RIBOSOMAL SUBUNIT PROTEIN UL13M"/>
    <property type="match status" value="1"/>
</dbReference>
<sequence length="155" mass="17789">MSTYFPKEGEIVRKWYVVDADGQTLGRLASQVARILMGKENPRYTPFLDTGDHVIVINAEKIRTTGVKAEQKKYQHYTGYPGGLRTEAYKKRLDRRPEAVIEAAVKRMLPKNKLAAHMLSKLNVYKGDKHPHQAQKPQDLKLEVREYKPRKVAVS</sequence>
<comment type="similarity">
    <text evidence="1 6">Belongs to the universal ribosomal protein uL13 family.</text>
</comment>
<dbReference type="InterPro" id="IPR036899">
    <property type="entry name" value="Ribosomal_uL13_sf"/>
</dbReference>
<dbReference type="OrthoDB" id="9801330at2"/>
<dbReference type="AlphaFoldDB" id="A0A2U3JWA8"/>
<protein>
    <recommendedName>
        <fullName evidence="5 6">Large ribosomal subunit protein uL13</fullName>
    </recommendedName>
</protein>
<evidence type="ECO:0000256" key="3">
    <source>
        <dbReference type="ARBA" id="ARBA00022980"/>
    </source>
</evidence>
<dbReference type="GO" id="GO:0003735">
    <property type="term" value="F:structural constituent of ribosome"/>
    <property type="evidence" value="ECO:0007669"/>
    <property type="project" value="InterPro"/>
</dbReference>
<dbReference type="PIRSF" id="PIRSF002181">
    <property type="entry name" value="Ribosomal_L13"/>
    <property type="match status" value="1"/>
</dbReference>
<evidence type="ECO:0000256" key="2">
    <source>
        <dbReference type="ARBA" id="ARBA00011838"/>
    </source>
</evidence>
<dbReference type="GO" id="GO:0022625">
    <property type="term" value="C:cytosolic large ribosomal subunit"/>
    <property type="evidence" value="ECO:0007669"/>
    <property type="project" value="TreeGrafter"/>
</dbReference>
<dbReference type="GO" id="GO:0017148">
    <property type="term" value="P:negative regulation of translation"/>
    <property type="evidence" value="ECO:0007669"/>
    <property type="project" value="TreeGrafter"/>
</dbReference>
<dbReference type="InterPro" id="IPR005823">
    <property type="entry name" value="Ribosomal_uL13_bac-type"/>
</dbReference>
<dbReference type="EMBL" id="OMOD01000002">
    <property type="protein sequence ID" value="SPF31706.1"/>
    <property type="molecule type" value="Genomic_DNA"/>
</dbReference>
<evidence type="ECO:0000256" key="1">
    <source>
        <dbReference type="ARBA" id="ARBA00006227"/>
    </source>
</evidence>
<dbReference type="PANTHER" id="PTHR11545">
    <property type="entry name" value="RIBOSOMAL PROTEIN L13"/>
    <property type="match status" value="1"/>
</dbReference>
<dbReference type="Pfam" id="PF00572">
    <property type="entry name" value="Ribosomal_L13"/>
    <property type="match status" value="1"/>
</dbReference>
<comment type="subunit">
    <text evidence="2 6">Part of the 50S ribosomal subunit.</text>
</comment>
<dbReference type="NCBIfam" id="TIGR01066">
    <property type="entry name" value="rplM_bact"/>
    <property type="match status" value="1"/>
</dbReference>
<keyword evidence="4 6" id="KW-0687">Ribonucleoprotein</keyword>
<dbReference type="SUPFAM" id="SSF52161">
    <property type="entry name" value="Ribosomal protein L13"/>
    <property type="match status" value="1"/>
</dbReference>
<reference evidence="9" key="1">
    <citation type="submission" date="2018-02" db="EMBL/GenBank/DDBJ databases">
        <authorList>
            <person name="Hausmann B."/>
        </authorList>
    </citation>
    <scope>NUCLEOTIDE SEQUENCE [LARGE SCALE GENOMIC DNA]</scope>
    <source>
        <strain evidence="9">Peat soil MAG SbA1</strain>
    </source>
</reference>
<dbReference type="GO" id="GO:0003729">
    <property type="term" value="F:mRNA binding"/>
    <property type="evidence" value="ECO:0007669"/>
    <property type="project" value="TreeGrafter"/>
</dbReference>
<evidence type="ECO:0000256" key="6">
    <source>
        <dbReference type="HAMAP-Rule" id="MF_01366"/>
    </source>
</evidence>
<keyword evidence="3 6" id="KW-0689">Ribosomal protein</keyword>
<dbReference type="Gene3D" id="3.90.1180.10">
    <property type="entry name" value="Ribosomal protein L13"/>
    <property type="match status" value="1"/>
</dbReference>
<dbReference type="CDD" id="cd00392">
    <property type="entry name" value="Ribosomal_L13"/>
    <property type="match status" value="1"/>
</dbReference>
<name>A0A2U3JWA8_9BACT</name>
<organism evidence="8 9">
    <name type="scientific">Candidatus Sulfotelmatobacter kueseliae</name>
    <dbReference type="NCBI Taxonomy" id="2042962"/>
    <lineage>
        <taxon>Bacteria</taxon>
        <taxon>Pseudomonadati</taxon>
        <taxon>Acidobacteriota</taxon>
        <taxon>Terriglobia</taxon>
        <taxon>Terriglobales</taxon>
        <taxon>Candidatus Korobacteraceae</taxon>
        <taxon>Candidatus Sulfotelmatobacter</taxon>
    </lineage>
</organism>
<feature type="region of interest" description="Disordered" evidence="7">
    <location>
        <begin position="127"/>
        <end position="155"/>
    </location>
</feature>
<evidence type="ECO:0000256" key="7">
    <source>
        <dbReference type="SAM" id="MobiDB-lite"/>
    </source>
</evidence>
<dbReference type="GO" id="GO:0006412">
    <property type="term" value="P:translation"/>
    <property type="evidence" value="ECO:0007669"/>
    <property type="project" value="UniProtKB-UniRule"/>
</dbReference>
<evidence type="ECO:0000313" key="9">
    <source>
        <dbReference type="Proteomes" id="UP000238701"/>
    </source>
</evidence>
<dbReference type="Proteomes" id="UP000238701">
    <property type="component" value="Unassembled WGS sequence"/>
</dbReference>